<evidence type="ECO:0000256" key="1">
    <source>
        <dbReference type="ARBA" id="ARBA00004141"/>
    </source>
</evidence>
<reference evidence="7" key="1">
    <citation type="submission" date="2022-07" db="EMBL/GenBank/DDBJ databases">
        <title>Phylogenomic reconstructions and comparative analyses of Kickxellomycotina fungi.</title>
        <authorList>
            <person name="Reynolds N.K."/>
            <person name="Stajich J.E."/>
            <person name="Barry K."/>
            <person name="Grigoriev I.V."/>
            <person name="Crous P."/>
            <person name="Smith M.E."/>
        </authorList>
    </citation>
    <scope>NUCLEOTIDE SEQUENCE</scope>
    <source>
        <strain evidence="7">RSA 861</strain>
    </source>
</reference>
<evidence type="ECO:0000256" key="5">
    <source>
        <dbReference type="SAM" id="MobiDB-lite"/>
    </source>
</evidence>
<organism evidence="7 8">
    <name type="scientific">Tieghemiomyces parasiticus</name>
    <dbReference type="NCBI Taxonomy" id="78921"/>
    <lineage>
        <taxon>Eukaryota</taxon>
        <taxon>Fungi</taxon>
        <taxon>Fungi incertae sedis</taxon>
        <taxon>Zoopagomycota</taxon>
        <taxon>Kickxellomycotina</taxon>
        <taxon>Dimargaritomycetes</taxon>
        <taxon>Dimargaritales</taxon>
        <taxon>Dimargaritaceae</taxon>
        <taxon>Tieghemiomyces</taxon>
    </lineage>
</organism>
<feature type="transmembrane region" description="Helical" evidence="6">
    <location>
        <begin position="204"/>
        <end position="223"/>
    </location>
</feature>
<evidence type="ECO:0000256" key="2">
    <source>
        <dbReference type="ARBA" id="ARBA00022692"/>
    </source>
</evidence>
<dbReference type="Pfam" id="PF02535">
    <property type="entry name" value="Zip"/>
    <property type="match status" value="1"/>
</dbReference>
<keyword evidence="3 6" id="KW-1133">Transmembrane helix</keyword>
<dbReference type="PANTHER" id="PTHR16950">
    <property type="entry name" value="ZINC TRANSPORTER SLC39A7 HISTIDINE-RICH MEMBRANE PROTEIN KE4"/>
    <property type="match status" value="1"/>
</dbReference>
<dbReference type="GO" id="GO:0005385">
    <property type="term" value="F:zinc ion transmembrane transporter activity"/>
    <property type="evidence" value="ECO:0007669"/>
    <property type="project" value="TreeGrafter"/>
</dbReference>
<feature type="transmembrane region" description="Helical" evidence="6">
    <location>
        <begin position="243"/>
        <end position="260"/>
    </location>
</feature>
<dbReference type="Proteomes" id="UP001150569">
    <property type="component" value="Unassembled WGS sequence"/>
</dbReference>
<accession>A0A9W8DLU2</accession>
<comment type="subcellular location">
    <subcellularLocation>
        <location evidence="1">Membrane</location>
        <topology evidence="1">Multi-pass membrane protein</topology>
    </subcellularLocation>
</comment>
<dbReference type="AlphaFoldDB" id="A0A9W8DLU2"/>
<dbReference type="EMBL" id="JANBPT010001239">
    <property type="protein sequence ID" value="KAJ1909226.1"/>
    <property type="molecule type" value="Genomic_DNA"/>
</dbReference>
<keyword evidence="2 6" id="KW-0812">Transmembrane</keyword>
<dbReference type="GO" id="GO:0016020">
    <property type="term" value="C:membrane"/>
    <property type="evidence" value="ECO:0007669"/>
    <property type="project" value="UniProtKB-SubCell"/>
</dbReference>
<evidence type="ECO:0000256" key="3">
    <source>
        <dbReference type="ARBA" id="ARBA00022989"/>
    </source>
</evidence>
<gene>
    <name evidence="7" type="ORF">IWQ60_011282</name>
</gene>
<keyword evidence="8" id="KW-1185">Reference proteome</keyword>
<dbReference type="OrthoDB" id="200954at2759"/>
<feature type="region of interest" description="Disordered" evidence="5">
    <location>
        <begin position="300"/>
        <end position="336"/>
    </location>
</feature>
<feature type="region of interest" description="Disordered" evidence="5">
    <location>
        <begin position="34"/>
        <end position="54"/>
    </location>
</feature>
<comment type="caution">
    <text evidence="7">The sequence shown here is derived from an EMBL/GenBank/DDBJ whole genome shotgun (WGS) entry which is preliminary data.</text>
</comment>
<evidence type="ECO:0000313" key="8">
    <source>
        <dbReference type="Proteomes" id="UP001150569"/>
    </source>
</evidence>
<feature type="transmembrane region" description="Helical" evidence="6">
    <location>
        <begin position="522"/>
        <end position="539"/>
    </location>
</feature>
<keyword evidence="4 6" id="KW-0472">Membrane</keyword>
<feature type="transmembrane region" description="Helical" evidence="6">
    <location>
        <begin position="462"/>
        <end position="488"/>
    </location>
</feature>
<evidence type="ECO:0000313" key="7">
    <source>
        <dbReference type="EMBL" id="KAJ1909226.1"/>
    </source>
</evidence>
<proteinExistence type="predicted"/>
<dbReference type="GO" id="GO:0006882">
    <property type="term" value="P:intracellular zinc ion homeostasis"/>
    <property type="evidence" value="ECO:0007669"/>
    <property type="project" value="TreeGrafter"/>
</dbReference>
<evidence type="ECO:0008006" key="9">
    <source>
        <dbReference type="Google" id="ProtNLM"/>
    </source>
</evidence>
<feature type="transmembrane region" description="Helical" evidence="6">
    <location>
        <begin position="421"/>
        <end position="442"/>
    </location>
</feature>
<name>A0A9W8DLU2_9FUNG</name>
<dbReference type="InterPro" id="IPR003689">
    <property type="entry name" value="ZIP"/>
</dbReference>
<protein>
    <recommendedName>
        <fullName evidence="9">Zinc transporter</fullName>
    </recommendedName>
</protein>
<evidence type="ECO:0000256" key="4">
    <source>
        <dbReference type="ARBA" id="ARBA00023136"/>
    </source>
</evidence>
<dbReference type="PANTHER" id="PTHR16950:SF16">
    <property type="entry name" value="ZINC TRANSPORTER ZIP13"/>
    <property type="match status" value="1"/>
</dbReference>
<evidence type="ECO:0000256" key="6">
    <source>
        <dbReference type="SAM" id="Phobius"/>
    </source>
</evidence>
<feature type="transmembrane region" description="Helical" evidence="6">
    <location>
        <begin position="175"/>
        <end position="195"/>
    </location>
</feature>
<sequence length="541" mass="57275">MPQSGLHYLRRDWRPWLAVLAFVCAATFALGHGHHGHTRGGKSQEVDLTDTPPACPHRENCPVLGKIIRGHHGEVILNAVNSPDAAEAAADPTPPDHADPQACPYYGKKPVWSKKGASGQLLPPGHPAVAVDAADTDCPYTKVKRLIGLGSSDTDHGAATRPPLWTYLFSDDPKISAFLATTYISVFPNLVLLFVPPNIAPRSLNILVSFAVGGLLGDVLLHLLPHSFTEIIHSPASDHPQQVTVVGLSIFLGLMVFFAIDKLMRISGGGHSHSHGHGHAPEGAVADEVVIASATKTITTNSATEKPLTGPASNLRRRRSKSNPSSSDEAETERTVTRTTTVVTKIDEPVVEPSSVKFSAYLNIIADATHNFTDGLAMAASFYSSPAIGVSTTVAVFFHEIPHEIGDYAILVQSGLSRRQALMAQCITALGAFAGTLAGVLIQELGGASGGELDQDNGVWYLAGLTWGDLVIPFTAGGFIYIATVGVLPELLESTSTATGATETVDGITQAKTRTRHPIRQAGYEFATMLLGVLLMALVNA</sequence>